<dbReference type="GeneID" id="92382719"/>
<dbReference type="PROSITE" id="PS50005">
    <property type="entry name" value="TPR"/>
    <property type="match status" value="2"/>
</dbReference>
<name>A0A1G4IKS8_TRYEQ</name>
<protein>
    <submittedName>
        <fullName evidence="3">TPR repeat, putative</fullName>
    </submittedName>
</protein>
<dbReference type="SUPFAM" id="SSF48452">
    <property type="entry name" value="TPR-like"/>
    <property type="match status" value="2"/>
</dbReference>
<feature type="region of interest" description="Disordered" evidence="2">
    <location>
        <begin position="536"/>
        <end position="557"/>
    </location>
</feature>
<dbReference type="InterPro" id="IPR019734">
    <property type="entry name" value="TPR_rpt"/>
</dbReference>
<organism evidence="3 4">
    <name type="scientific">Trypanosoma equiperdum</name>
    <dbReference type="NCBI Taxonomy" id="5694"/>
    <lineage>
        <taxon>Eukaryota</taxon>
        <taxon>Discoba</taxon>
        <taxon>Euglenozoa</taxon>
        <taxon>Kinetoplastea</taxon>
        <taxon>Metakinetoplastina</taxon>
        <taxon>Trypanosomatida</taxon>
        <taxon>Trypanosomatidae</taxon>
        <taxon>Trypanosoma</taxon>
    </lineage>
</organism>
<dbReference type="PANTHER" id="PTHR45153">
    <property type="entry name" value="TETRATRICOPEPTIDE REPEAT PROTEIN 16"/>
    <property type="match status" value="1"/>
</dbReference>
<dbReference type="AlphaFoldDB" id="A0A1G4IKS8"/>
<dbReference type="RefSeq" id="XP_067083581.1">
    <property type="nucleotide sequence ID" value="XM_067227480.1"/>
</dbReference>
<dbReference type="VEuPathDB" id="TriTrypDB:TEOVI_000878500"/>
<feature type="region of interest" description="Disordered" evidence="2">
    <location>
        <begin position="90"/>
        <end position="120"/>
    </location>
</feature>
<comment type="caution">
    <text evidence="3">The sequence shown here is derived from an EMBL/GenBank/DDBJ whole genome shotgun (WGS) entry which is preliminary data.</text>
</comment>
<evidence type="ECO:0000256" key="1">
    <source>
        <dbReference type="PROSITE-ProRule" id="PRU00339"/>
    </source>
</evidence>
<feature type="repeat" description="TPR" evidence="1">
    <location>
        <begin position="396"/>
        <end position="429"/>
    </location>
</feature>
<keyword evidence="1" id="KW-0802">TPR repeat</keyword>
<reference evidence="3" key="1">
    <citation type="submission" date="2016-09" db="EMBL/GenBank/DDBJ databases">
        <authorList>
            <person name="Hebert L."/>
            <person name="Moumen B."/>
        </authorList>
    </citation>
    <scope>NUCLEOTIDE SEQUENCE [LARGE SCALE GENOMIC DNA]</scope>
    <source>
        <strain evidence="3">OVI</strain>
    </source>
</reference>
<proteinExistence type="predicted"/>
<evidence type="ECO:0000313" key="4">
    <source>
        <dbReference type="Proteomes" id="UP000195570"/>
    </source>
</evidence>
<dbReference type="Gene3D" id="1.25.40.10">
    <property type="entry name" value="Tetratricopeptide repeat domain"/>
    <property type="match status" value="4"/>
</dbReference>
<evidence type="ECO:0000256" key="2">
    <source>
        <dbReference type="SAM" id="MobiDB-lite"/>
    </source>
</evidence>
<dbReference type="InterPro" id="IPR011990">
    <property type="entry name" value="TPR-like_helical_dom_sf"/>
</dbReference>
<feature type="repeat" description="TPR" evidence="1">
    <location>
        <begin position="20"/>
        <end position="53"/>
    </location>
</feature>
<evidence type="ECO:0000313" key="3">
    <source>
        <dbReference type="EMBL" id="SCU73183.1"/>
    </source>
</evidence>
<dbReference type="Proteomes" id="UP000195570">
    <property type="component" value="Unassembled WGS sequence"/>
</dbReference>
<dbReference type="SMART" id="SM00028">
    <property type="entry name" value="TPR"/>
    <property type="match status" value="6"/>
</dbReference>
<accession>A0A1G4IKS8</accession>
<gene>
    <name evidence="3" type="ORF">TEOVI_000878500</name>
</gene>
<keyword evidence="4" id="KW-1185">Reference proteome</keyword>
<dbReference type="Pfam" id="PF13181">
    <property type="entry name" value="TPR_8"/>
    <property type="match status" value="1"/>
</dbReference>
<sequence>MSVSPEPVVQSNVLYSDEKGEFRYQEGLQYMQNGELEKAILAFSKASFFAPHKPHPFIASAECHVSLYDFQGAVKQYRRSLWLLRSSNGRSNCCSRASGTGRDSRSFFSPQGRPTTAADGSSTAFGSDLMDCNGLDGVSFSVSTDVTGHTIFRRGSSACTTEPYDDASLERAVRRRLAGILDALSIVLFNVEDYEQALRFTDESLELCKDPQVVLHRCAYLIALEREDEAEKVLDKHIEENPSFFILSCSLLVHIYCLRQSFSPAKALLERVPLEERQHPQVLLAQHIFSRTYKTYRNRSIDHSDLQGLTRCISVFPGDSTLLLERAKHYIAKGMDRKAVTDLFRCISASEGRHAHAIDLMTETLFRLGSSNDGQSTTADAIKYYTTSLMWRQDNIPVLLARGECYIKMGDYQKALFDFLTVDRISPKHPEATQRIAVLHDIHGCELHREGKHEEAEREFSTAIATCSTEPVFFYHRARCRFDMNQPRYALRDVLSCYNLNPTDPQIRNFVHAHLSAFDQKVIAGGEHGGDLLGGLPGVTRPSPPNRQNVTKSTGMLRQNRRDKQLVEGKRLILMREGDGLSRAFGDTLTCRKVPLALSDKGSRGHSTTCT</sequence>
<dbReference type="PANTHER" id="PTHR45153:SF1">
    <property type="entry name" value="TETRATRICOPEPTIDE REPEAT PROTEIN 16"/>
    <property type="match status" value="1"/>
</dbReference>
<feature type="compositionally biased region" description="Polar residues" evidence="2">
    <location>
        <begin position="546"/>
        <end position="557"/>
    </location>
</feature>
<dbReference type="EMBL" id="CZPT02002007">
    <property type="protein sequence ID" value="SCU73183.1"/>
    <property type="molecule type" value="Genomic_DNA"/>
</dbReference>
<feature type="compositionally biased region" description="Polar residues" evidence="2">
    <location>
        <begin position="106"/>
        <end position="120"/>
    </location>
</feature>